<protein>
    <submittedName>
        <fullName evidence="1">ORF6N domain-containing protein</fullName>
    </submittedName>
</protein>
<dbReference type="AlphaFoldDB" id="A0A9X2FC98"/>
<accession>A0A9X2FC98</accession>
<evidence type="ECO:0000313" key="1">
    <source>
        <dbReference type="EMBL" id="MCO4294238.1"/>
    </source>
</evidence>
<reference evidence="1" key="1">
    <citation type="submission" date="2022-06" db="EMBL/GenBank/DDBJ databases">
        <title>Solitalea sp. MAHUQ-68 isolated from rhizospheric soil.</title>
        <authorList>
            <person name="Huq M.A."/>
        </authorList>
    </citation>
    <scope>NUCLEOTIDE SEQUENCE</scope>
    <source>
        <strain evidence="1">MAHUQ-68</strain>
    </source>
</reference>
<organism evidence="1 2">
    <name type="scientific">Solitalea agri</name>
    <dbReference type="NCBI Taxonomy" id="2953739"/>
    <lineage>
        <taxon>Bacteria</taxon>
        <taxon>Pseudomonadati</taxon>
        <taxon>Bacteroidota</taxon>
        <taxon>Sphingobacteriia</taxon>
        <taxon>Sphingobacteriales</taxon>
        <taxon>Sphingobacteriaceae</taxon>
        <taxon>Solitalea</taxon>
    </lineage>
</organism>
<sequence length="39" mass="4449">MFQLTEKEVEDMVSQNAIPLKQVLGGALPYAFTEHEQQQ</sequence>
<proteinExistence type="predicted"/>
<dbReference type="Proteomes" id="UP001155182">
    <property type="component" value="Unassembled WGS sequence"/>
</dbReference>
<gene>
    <name evidence="1" type="ORF">NF867_15360</name>
</gene>
<evidence type="ECO:0000313" key="2">
    <source>
        <dbReference type="Proteomes" id="UP001155182"/>
    </source>
</evidence>
<keyword evidence="2" id="KW-1185">Reference proteome</keyword>
<dbReference type="EMBL" id="JAMWYS010000053">
    <property type="protein sequence ID" value="MCO4294238.1"/>
    <property type="molecule type" value="Genomic_DNA"/>
</dbReference>
<comment type="caution">
    <text evidence="1">The sequence shown here is derived from an EMBL/GenBank/DDBJ whole genome shotgun (WGS) entry which is preliminary data.</text>
</comment>
<name>A0A9X2FC98_9SPHI</name>